<reference evidence="3" key="1">
    <citation type="journal article" date="2014" name="Cell">
        <title>The Architecture of a Scrambled Genome Reveals Massive Levels of Genomic Rearrangement during Development.</title>
        <authorList>
            <person name="Chen X."/>
            <person name="Bracht J.R."/>
            <person name="Goldman A.D."/>
            <person name="Dolzhenko E."/>
            <person name="Clay D.M."/>
            <person name="Swart E.C."/>
            <person name="Perlman D.H."/>
            <person name="Doak T.G."/>
            <person name="Stuart A."/>
            <person name="Amemiya C.T."/>
            <person name="Sebra R.P."/>
            <person name="Landweber L.F."/>
        </authorList>
    </citation>
    <scope>NUCLEOTIDE SEQUENCE [LARGE SCALE GENOMIC DNA]</scope>
    <source>
        <strain evidence="3">JRB310</strain>
    </source>
</reference>
<evidence type="ECO:0000259" key="1">
    <source>
        <dbReference type="PROSITE" id="PS50011"/>
    </source>
</evidence>
<dbReference type="Proteomes" id="UP000053232">
    <property type="component" value="Unassembled WGS sequence"/>
</dbReference>
<evidence type="ECO:0000313" key="3">
    <source>
        <dbReference type="Proteomes" id="UP000053232"/>
    </source>
</evidence>
<dbReference type="GO" id="GO:0005634">
    <property type="term" value="C:nucleus"/>
    <property type="evidence" value="ECO:0007669"/>
    <property type="project" value="TreeGrafter"/>
</dbReference>
<protein>
    <submittedName>
        <fullName evidence="2">AUR protein kinase</fullName>
    </submittedName>
</protein>
<dbReference type="InterPro" id="IPR000719">
    <property type="entry name" value="Prot_kinase_dom"/>
</dbReference>
<dbReference type="GO" id="GO:0005524">
    <property type="term" value="F:ATP binding"/>
    <property type="evidence" value="ECO:0007669"/>
    <property type="project" value="InterPro"/>
</dbReference>
<dbReference type="PROSITE" id="PS50011">
    <property type="entry name" value="PROTEIN_KINASE_DOM"/>
    <property type="match status" value="1"/>
</dbReference>
<keyword evidence="2" id="KW-0418">Kinase</keyword>
<dbReference type="PANTHER" id="PTHR44167">
    <property type="entry name" value="OVARIAN-SPECIFIC SERINE/THREONINE-PROTEIN KINASE LOK-RELATED"/>
    <property type="match status" value="1"/>
</dbReference>
<comment type="caution">
    <text evidence="2">The sequence shown here is derived from an EMBL/GenBank/DDBJ whole genome shotgun (WGS) entry which is preliminary data.</text>
</comment>
<dbReference type="SUPFAM" id="SSF56112">
    <property type="entry name" value="Protein kinase-like (PK-like)"/>
    <property type="match status" value="1"/>
</dbReference>
<dbReference type="GO" id="GO:0004674">
    <property type="term" value="F:protein serine/threonine kinase activity"/>
    <property type="evidence" value="ECO:0007669"/>
    <property type="project" value="TreeGrafter"/>
</dbReference>
<name>A0A073HYW8_9SPIT</name>
<accession>A0A073HYW8</accession>
<sequence>MLGMLQSIQELHENDIVHRDIKPDNFLIDNDPEFQIFFRNYKYCIKRNDVSNSRPSPNNKYINSSLKLTSGDKYWDIYSAALIILEYLAGRGKFKFINEKKQEAKKRVEAFLKKFVQNIEIKKLLYKVLVKHDPEVQISDLLQCFYSLAK</sequence>
<dbReference type="PANTHER" id="PTHR44167:SF24">
    <property type="entry name" value="SERINE_THREONINE-PROTEIN KINASE CHK2"/>
    <property type="match status" value="1"/>
</dbReference>
<proteinExistence type="predicted"/>
<evidence type="ECO:0000313" key="2">
    <source>
        <dbReference type="EMBL" id="KEJ82430.1"/>
    </source>
</evidence>
<keyword evidence="2" id="KW-0808">Transferase</keyword>
<dbReference type="PROSITE" id="PS00108">
    <property type="entry name" value="PROTEIN_KINASE_ST"/>
    <property type="match status" value="1"/>
</dbReference>
<dbReference type="InterPro" id="IPR008271">
    <property type="entry name" value="Ser/Thr_kinase_AS"/>
</dbReference>
<dbReference type="Pfam" id="PF00069">
    <property type="entry name" value="Pkinase"/>
    <property type="match status" value="1"/>
</dbReference>
<dbReference type="Gene3D" id="1.10.510.10">
    <property type="entry name" value="Transferase(Phosphotransferase) domain 1"/>
    <property type="match status" value="1"/>
</dbReference>
<gene>
    <name evidence="2" type="ORF">OXYTRIMIC_262</name>
</gene>
<organism evidence="2 3">
    <name type="scientific">Oxytricha trifallax</name>
    <dbReference type="NCBI Taxonomy" id="1172189"/>
    <lineage>
        <taxon>Eukaryota</taxon>
        <taxon>Sar</taxon>
        <taxon>Alveolata</taxon>
        <taxon>Ciliophora</taxon>
        <taxon>Intramacronucleata</taxon>
        <taxon>Spirotrichea</taxon>
        <taxon>Stichotrichia</taxon>
        <taxon>Sporadotrichida</taxon>
        <taxon>Oxytrichidae</taxon>
        <taxon>Oxytrichinae</taxon>
        <taxon>Oxytricha</taxon>
    </lineage>
</organism>
<feature type="domain" description="Protein kinase" evidence="1">
    <location>
        <begin position="1"/>
        <end position="149"/>
    </location>
</feature>
<keyword evidence="3" id="KW-1185">Reference proteome</keyword>
<dbReference type="AlphaFoldDB" id="A0A073HYW8"/>
<dbReference type="GO" id="GO:0044773">
    <property type="term" value="P:mitotic DNA damage checkpoint signaling"/>
    <property type="evidence" value="ECO:0007669"/>
    <property type="project" value="TreeGrafter"/>
</dbReference>
<dbReference type="EMBL" id="ARYC01020909">
    <property type="protein sequence ID" value="KEJ82430.1"/>
    <property type="molecule type" value="Genomic_DNA"/>
</dbReference>
<dbReference type="InterPro" id="IPR011009">
    <property type="entry name" value="Kinase-like_dom_sf"/>
</dbReference>